<evidence type="ECO:0000313" key="3">
    <source>
        <dbReference type="Proteomes" id="UP000324222"/>
    </source>
</evidence>
<evidence type="ECO:0000259" key="1">
    <source>
        <dbReference type="Pfam" id="PF20262"/>
    </source>
</evidence>
<dbReference type="GO" id="GO:0030424">
    <property type="term" value="C:axon"/>
    <property type="evidence" value="ECO:0007669"/>
    <property type="project" value="TreeGrafter"/>
</dbReference>
<dbReference type="PANTHER" id="PTHR31781">
    <property type="entry name" value="UNC80"/>
    <property type="match status" value="1"/>
</dbReference>
<accession>A0A5B7JWD3</accession>
<protein>
    <submittedName>
        <fullName evidence="2">Protein unc-80</fullName>
    </submittedName>
</protein>
<dbReference type="GO" id="GO:0005261">
    <property type="term" value="F:monoatomic cation channel activity"/>
    <property type="evidence" value="ECO:0007669"/>
    <property type="project" value="TreeGrafter"/>
</dbReference>
<dbReference type="EMBL" id="VSRR010109426">
    <property type="protein sequence ID" value="MPC97318.1"/>
    <property type="molecule type" value="Genomic_DNA"/>
</dbReference>
<dbReference type="OrthoDB" id="5584001at2759"/>
<gene>
    <name evidence="2" type="primary">unc80_2</name>
    <name evidence="2" type="ORF">E2C01_092629</name>
</gene>
<sequence length="72" mass="8226">MPTILRVYSNYQSNKMVVTVVEFIVKQLYILHRKPFILQMLGSVAPILDMDENAIYGDANKVSMNYAESSLL</sequence>
<evidence type="ECO:0000313" key="2">
    <source>
        <dbReference type="EMBL" id="MPC97318.1"/>
    </source>
</evidence>
<name>A0A5B7JWD3_PORTR</name>
<organism evidence="2 3">
    <name type="scientific">Portunus trituberculatus</name>
    <name type="common">Swimming crab</name>
    <name type="synonym">Neptunus trituberculatus</name>
    <dbReference type="NCBI Taxonomy" id="210409"/>
    <lineage>
        <taxon>Eukaryota</taxon>
        <taxon>Metazoa</taxon>
        <taxon>Ecdysozoa</taxon>
        <taxon>Arthropoda</taxon>
        <taxon>Crustacea</taxon>
        <taxon>Multicrustacea</taxon>
        <taxon>Malacostraca</taxon>
        <taxon>Eumalacostraca</taxon>
        <taxon>Eucarida</taxon>
        <taxon>Decapoda</taxon>
        <taxon>Pleocyemata</taxon>
        <taxon>Brachyura</taxon>
        <taxon>Eubrachyura</taxon>
        <taxon>Portunoidea</taxon>
        <taxon>Portunidae</taxon>
        <taxon>Portuninae</taxon>
        <taxon>Portunus</taxon>
    </lineage>
</organism>
<dbReference type="Pfam" id="PF20262">
    <property type="entry name" value="UNC80_C"/>
    <property type="match status" value="1"/>
</dbReference>
<dbReference type="GO" id="GO:0055080">
    <property type="term" value="P:monoatomic cation homeostasis"/>
    <property type="evidence" value="ECO:0007669"/>
    <property type="project" value="TreeGrafter"/>
</dbReference>
<reference evidence="2 3" key="1">
    <citation type="submission" date="2019-05" db="EMBL/GenBank/DDBJ databases">
        <title>Another draft genome of Portunus trituberculatus and its Hox gene families provides insights of decapod evolution.</title>
        <authorList>
            <person name="Jeong J.-H."/>
            <person name="Song I."/>
            <person name="Kim S."/>
            <person name="Choi T."/>
            <person name="Kim D."/>
            <person name="Ryu S."/>
            <person name="Kim W."/>
        </authorList>
    </citation>
    <scope>NUCLEOTIDE SEQUENCE [LARGE SCALE GENOMIC DNA]</scope>
    <source>
        <tissue evidence="2">Muscle</tissue>
    </source>
</reference>
<proteinExistence type="predicted"/>
<keyword evidence="3" id="KW-1185">Reference proteome</keyword>
<comment type="caution">
    <text evidence="2">The sequence shown here is derived from an EMBL/GenBank/DDBJ whole genome shotgun (WGS) entry which is preliminary data.</text>
</comment>
<dbReference type="AlphaFoldDB" id="A0A5B7JWD3"/>
<dbReference type="Proteomes" id="UP000324222">
    <property type="component" value="Unassembled WGS sequence"/>
</dbReference>
<dbReference type="GO" id="GO:0034703">
    <property type="term" value="C:cation channel complex"/>
    <property type="evidence" value="ECO:0007669"/>
    <property type="project" value="TreeGrafter"/>
</dbReference>
<dbReference type="InterPro" id="IPR046460">
    <property type="entry name" value="UNC80_C"/>
</dbReference>
<dbReference type="PANTHER" id="PTHR31781:SF1">
    <property type="entry name" value="PROTEIN UNC-80 HOMOLOG"/>
    <property type="match status" value="1"/>
</dbReference>
<feature type="domain" description="Protein UNC80 C-terminal" evidence="1">
    <location>
        <begin position="1"/>
        <end position="65"/>
    </location>
</feature>